<gene>
    <name evidence="3" type="ORF">CPX_001415</name>
</gene>
<accession>A0A0M1N0D1</accession>
<keyword evidence="2" id="KW-1133">Transmembrane helix</keyword>
<dbReference type="RefSeq" id="WP_200902621.1">
    <property type="nucleotide sequence ID" value="NZ_LHCF01000003.1"/>
</dbReference>
<feature type="coiled-coil region" evidence="1">
    <location>
        <begin position="154"/>
        <end position="181"/>
    </location>
</feature>
<organism evidence="3 4">
    <name type="scientific">Candidatus Phytoplasma pruni</name>
    <dbReference type="NCBI Taxonomy" id="479893"/>
    <lineage>
        <taxon>Bacteria</taxon>
        <taxon>Bacillati</taxon>
        <taxon>Mycoplasmatota</taxon>
        <taxon>Mollicutes</taxon>
        <taxon>Acholeplasmatales</taxon>
        <taxon>Acholeplasmataceae</taxon>
        <taxon>Candidatus Phytoplasma</taxon>
        <taxon>16SrIII (X-disease group)</taxon>
    </lineage>
</organism>
<keyword evidence="2" id="KW-0812">Transmembrane</keyword>
<protein>
    <recommendedName>
        <fullName evidence="5">Effector</fullName>
    </recommendedName>
</protein>
<name>A0A0M1N0D1_9MOLU</name>
<reference evidence="4" key="1">
    <citation type="submission" date="2015-05" db="EMBL/GenBank/DDBJ databases">
        <title>Draft genome sequence of 'Candidatus Phytoplasma Pruni' strain CX, a plant pathogenic bacterium.</title>
        <authorList>
            <person name="Lee I.-M."/>
            <person name="Bottner-Parker K.D."/>
            <person name="Shao J."/>
            <person name="Gundersen-Rindal D.E."/>
            <person name="Zhao Y."/>
            <person name="Davis R.E."/>
        </authorList>
    </citation>
    <scope>NUCLEOTIDE SEQUENCE [LARGE SCALE GENOMIC DNA]</scope>
    <source>
        <strain evidence="4">CX</strain>
    </source>
</reference>
<sequence length="192" mass="23003">MNFFKKHWIVILIITVLVISFIIGIFEGLYETKQEPKSLSNYHEELDNNPKINNPPRTKREIETPKSKIKITKEKFDIIKNYILSENENEVLTINDLSQEEKKEIDKIKNSWKLCLELQKDRQKIILEYQKECDGYNKQISELNPQDGFDKIKIKSLTEQLQRAEKEKNRLQKNYDKMLFEYKNEFSIKLNS</sequence>
<dbReference type="AlphaFoldDB" id="A0A0M1N0D1"/>
<feature type="transmembrane region" description="Helical" evidence="2">
    <location>
        <begin position="7"/>
        <end position="30"/>
    </location>
</feature>
<comment type="caution">
    <text evidence="3">The sequence shown here is derived from an EMBL/GenBank/DDBJ whole genome shotgun (WGS) entry which is preliminary data.</text>
</comment>
<keyword evidence="2" id="KW-0472">Membrane</keyword>
<proteinExistence type="predicted"/>
<feature type="non-terminal residue" evidence="3">
    <location>
        <position position="192"/>
    </location>
</feature>
<evidence type="ECO:0008006" key="5">
    <source>
        <dbReference type="Google" id="ProtNLM"/>
    </source>
</evidence>
<evidence type="ECO:0000256" key="1">
    <source>
        <dbReference type="SAM" id="Coils"/>
    </source>
</evidence>
<dbReference type="STRING" id="479893.CPX_001415"/>
<evidence type="ECO:0000313" key="3">
    <source>
        <dbReference type="EMBL" id="KOR75623.1"/>
    </source>
</evidence>
<dbReference type="Proteomes" id="UP000037386">
    <property type="component" value="Unassembled WGS sequence"/>
</dbReference>
<evidence type="ECO:0000256" key="2">
    <source>
        <dbReference type="SAM" id="Phobius"/>
    </source>
</evidence>
<evidence type="ECO:0000313" key="4">
    <source>
        <dbReference type="Proteomes" id="UP000037386"/>
    </source>
</evidence>
<keyword evidence="1" id="KW-0175">Coiled coil</keyword>
<dbReference type="EMBL" id="LHCF01000003">
    <property type="protein sequence ID" value="KOR75623.1"/>
    <property type="molecule type" value="Genomic_DNA"/>
</dbReference>